<evidence type="ECO:0000259" key="7">
    <source>
        <dbReference type="SMART" id="SM00752"/>
    </source>
</evidence>
<evidence type="ECO:0000256" key="6">
    <source>
        <dbReference type="SAM" id="Phobius"/>
    </source>
</evidence>
<feature type="transmembrane region" description="Helical" evidence="6">
    <location>
        <begin position="29"/>
        <end position="51"/>
    </location>
</feature>
<comment type="subcellular location">
    <subcellularLocation>
        <location evidence="1">Endomembrane system</location>
        <topology evidence="1">Multi-pass membrane protein</topology>
    </subcellularLocation>
</comment>
<dbReference type="GO" id="GO:0012505">
    <property type="term" value="C:endomembrane system"/>
    <property type="evidence" value="ECO:0007669"/>
    <property type="project" value="UniProtKB-SubCell"/>
</dbReference>
<dbReference type="Proteomes" id="UP000247781">
    <property type="component" value="Unassembled WGS sequence"/>
</dbReference>
<keyword evidence="2 6" id="KW-0812">Transmembrane</keyword>
<dbReference type="Pfam" id="PF05090">
    <property type="entry name" value="HTTM"/>
    <property type="match status" value="1"/>
</dbReference>
<evidence type="ECO:0000313" key="8">
    <source>
        <dbReference type="EMBL" id="PXX04354.1"/>
    </source>
</evidence>
<evidence type="ECO:0000256" key="4">
    <source>
        <dbReference type="ARBA" id="ARBA00023136"/>
    </source>
</evidence>
<dbReference type="InterPro" id="IPR011020">
    <property type="entry name" value="HTTM-like"/>
</dbReference>
<evidence type="ECO:0000256" key="5">
    <source>
        <dbReference type="SAM" id="MobiDB-lite"/>
    </source>
</evidence>
<organism evidence="8 9">
    <name type="scientific">Mycolicibacterium moriokaense</name>
    <dbReference type="NCBI Taxonomy" id="39691"/>
    <lineage>
        <taxon>Bacteria</taxon>
        <taxon>Bacillati</taxon>
        <taxon>Actinomycetota</taxon>
        <taxon>Actinomycetes</taxon>
        <taxon>Mycobacteriales</taxon>
        <taxon>Mycobacteriaceae</taxon>
        <taxon>Mycolicibacterium</taxon>
    </lineage>
</organism>
<evidence type="ECO:0000313" key="9">
    <source>
        <dbReference type="Proteomes" id="UP000247781"/>
    </source>
</evidence>
<keyword evidence="9" id="KW-1185">Reference proteome</keyword>
<dbReference type="InterPro" id="IPR052964">
    <property type="entry name" value="Sporulation_signal_mat"/>
</dbReference>
<feature type="domain" description="HTTM-like" evidence="7">
    <location>
        <begin position="24"/>
        <end position="292"/>
    </location>
</feature>
<feature type="transmembrane region" description="Helical" evidence="6">
    <location>
        <begin position="134"/>
        <end position="153"/>
    </location>
</feature>
<accession>A0A318HAZ4</accession>
<dbReference type="PANTHER" id="PTHR39535">
    <property type="entry name" value="SPORULATION-DELAYING PROTEIN SDPB"/>
    <property type="match status" value="1"/>
</dbReference>
<sequence length="355" mass="39676">MMESERPVQSRFAAALNRWRGFWFAPEPVYTLGLVRMAFGALAVLWTLSLFPDLHELFGVNGPVPQHPTLDYRWGIFQVWSGDTAISIGWVVLLLSAIAMAVGWRSRLAAILVFVLLSSFMRRVPWIFTAGDGVISVTALYLALSSCGAALSLDQRRRTGSFWTAQCRAPWPIRLLQVQLTLIYLVSVQAKLSGKPWVEGFAVAYAWRTDYKWAILPAPQWMSENAIIVNVATWGTLAIELAIATLVWNRRLRPWVLGAGVLLHLMILLNLNVGFFSAAMFVLYLAFVPWQTVQRMPTLITRAWSRFRRRGGDGSDEGPVSFASVVAASAETPSCLRGPPLRRTAARTARTTRRP</sequence>
<protein>
    <submittedName>
        <fullName evidence="8">Vitamin K-dependent gamma-carboxylase-like protein</fullName>
    </submittedName>
</protein>
<reference evidence="9" key="1">
    <citation type="submission" date="2018-05" db="EMBL/GenBank/DDBJ databases">
        <authorList>
            <person name="Deangelis K."/>
            <person name="Huntemann M."/>
            <person name="Clum A."/>
            <person name="Pillay M."/>
            <person name="Palaniappan K."/>
            <person name="Varghese N."/>
            <person name="Mikhailova N."/>
            <person name="Stamatis D."/>
            <person name="Reddy T."/>
            <person name="Daum C."/>
            <person name="Shapiro N."/>
            <person name="Ivanova N."/>
            <person name="Kyrpides N."/>
            <person name="Woyke T."/>
        </authorList>
    </citation>
    <scope>NUCLEOTIDE SEQUENCE [LARGE SCALE GENOMIC DNA]</scope>
    <source>
        <strain evidence="9">GAS496</strain>
    </source>
</reference>
<feature type="region of interest" description="Disordered" evidence="5">
    <location>
        <begin position="329"/>
        <end position="355"/>
    </location>
</feature>
<comment type="caution">
    <text evidence="8">The sequence shown here is derived from an EMBL/GenBank/DDBJ whole genome shotgun (WGS) entry which is preliminary data.</text>
</comment>
<evidence type="ECO:0000256" key="3">
    <source>
        <dbReference type="ARBA" id="ARBA00022989"/>
    </source>
</evidence>
<name>A0A318HAZ4_9MYCO</name>
<feature type="transmembrane region" description="Helical" evidence="6">
    <location>
        <begin position="261"/>
        <end position="287"/>
    </location>
</feature>
<dbReference type="PANTHER" id="PTHR39535:SF2">
    <property type="entry name" value="HTTM DOMAIN-CONTAINING PROTEIN"/>
    <property type="match status" value="1"/>
</dbReference>
<feature type="transmembrane region" description="Helical" evidence="6">
    <location>
        <begin position="84"/>
        <end position="102"/>
    </location>
</feature>
<proteinExistence type="predicted"/>
<evidence type="ECO:0000256" key="1">
    <source>
        <dbReference type="ARBA" id="ARBA00004127"/>
    </source>
</evidence>
<feature type="transmembrane region" description="Helical" evidence="6">
    <location>
        <begin position="227"/>
        <end position="249"/>
    </location>
</feature>
<feature type="transmembrane region" description="Helical" evidence="6">
    <location>
        <begin position="109"/>
        <end position="128"/>
    </location>
</feature>
<keyword evidence="3 6" id="KW-1133">Transmembrane helix</keyword>
<keyword evidence="4 6" id="KW-0472">Membrane</keyword>
<evidence type="ECO:0000256" key="2">
    <source>
        <dbReference type="ARBA" id="ARBA00022692"/>
    </source>
</evidence>
<gene>
    <name evidence="8" type="ORF">C8E89_12093</name>
</gene>
<dbReference type="InterPro" id="IPR053934">
    <property type="entry name" value="HTTM_dom"/>
</dbReference>
<dbReference type="EMBL" id="QJJU01000020">
    <property type="protein sequence ID" value="PXX04354.1"/>
    <property type="molecule type" value="Genomic_DNA"/>
</dbReference>
<reference evidence="8 9" key="2">
    <citation type="submission" date="2018-06" db="EMBL/GenBank/DDBJ databases">
        <title>Sequencing of bacterial isolates from soil warming experiment in Harvard Forest, Massachusetts, USA.</title>
        <authorList>
            <person name="Deangelis K.PhD."/>
        </authorList>
    </citation>
    <scope>NUCLEOTIDE SEQUENCE [LARGE SCALE GENOMIC DNA]</scope>
    <source>
        <strain evidence="8 9">GAS496</strain>
    </source>
</reference>
<dbReference type="AlphaFoldDB" id="A0A318HAZ4"/>
<dbReference type="SMART" id="SM00752">
    <property type="entry name" value="HTTM"/>
    <property type="match status" value="1"/>
</dbReference>